<keyword evidence="2" id="KW-0805">Transcription regulation</keyword>
<dbReference type="Gene3D" id="1.10.10.10">
    <property type="entry name" value="Winged helix-like DNA-binding domain superfamily/Winged helix DNA-binding domain"/>
    <property type="match status" value="1"/>
</dbReference>
<dbReference type="InterPro" id="IPR039425">
    <property type="entry name" value="RNA_pol_sigma-70-like"/>
</dbReference>
<reference evidence="6" key="1">
    <citation type="submission" date="2020-04" db="EMBL/GenBank/DDBJ databases">
        <authorList>
            <person name="Zhang T."/>
        </authorList>
    </citation>
    <scope>NUCLEOTIDE SEQUENCE</scope>
    <source>
        <strain evidence="6">HKST-UBA01</strain>
    </source>
</reference>
<evidence type="ECO:0000313" key="6">
    <source>
        <dbReference type="EMBL" id="MCA9726161.1"/>
    </source>
</evidence>
<dbReference type="GO" id="GO:0006352">
    <property type="term" value="P:DNA-templated transcription initiation"/>
    <property type="evidence" value="ECO:0007669"/>
    <property type="project" value="InterPro"/>
</dbReference>
<dbReference type="InterPro" id="IPR053812">
    <property type="entry name" value="HTH_Sigma70_ECF-like"/>
</dbReference>
<dbReference type="NCBIfam" id="TIGR02999">
    <property type="entry name" value="Sig-70_X6"/>
    <property type="match status" value="1"/>
</dbReference>
<dbReference type="Proteomes" id="UP000697710">
    <property type="component" value="Unassembled WGS sequence"/>
</dbReference>
<name>A0A956RM84_UNCEI</name>
<comment type="caution">
    <text evidence="6">The sequence shown here is derived from an EMBL/GenBank/DDBJ whole genome shotgun (WGS) entry which is preliminary data.</text>
</comment>
<evidence type="ECO:0000256" key="2">
    <source>
        <dbReference type="ARBA" id="ARBA00023015"/>
    </source>
</evidence>
<keyword evidence="3" id="KW-0731">Sigma factor</keyword>
<dbReference type="InterPro" id="IPR013325">
    <property type="entry name" value="RNA_pol_sigma_r2"/>
</dbReference>
<dbReference type="PANTHER" id="PTHR43133:SF39">
    <property type="entry name" value="SIMILAR TO RNA POLYMERASE SIGMA-E FACTOR"/>
    <property type="match status" value="1"/>
</dbReference>
<reference evidence="6" key="2">
    <citation type="journal article" date="2021" name="Microbiome">
        <title>Successional dynamics and alternative stable states in a saline activated sludge microbial community over 9 years.</title>
        <authorList>
            <person name="Wang Y."/>
            <person name="Ye J."/>
            <person name="Ju F."/>
            <person name="Liu L."/>
            <person name="Boyd J.A."/>
            <person name="Deng Y."/>
            <person name="Parks D.H."/>
            <person name="Jiang X."/>
            <person name="Yin X."/>
            <person name="Woodcroft B.J."/>
            <person name="Tyson G.W."/>
            <person name="Hugenholtz P."/>
            <person name="Polz M.F."/>
            <person name="Zhang T."/>
        </authorList>
    </citation>
    <scope>NUCLEOTIDE SEQUENCE</scope>
    <source>
        <strain evidence="6">HKST-UBA01</strain>
    </source>
</reference>
<evidence type="ECO:0000256" key="4">
    <source>
        <dbReference type="ARBA" id="ARBA00023163"/>
    </source>
</evidence>
<evidence type="ECO:0000256" key="1">
    <source>
        <dbReference type="ARBA" id="ARBA00010641"/>
    </source>
</evidence>
<dbReference type="InterPro" id="IPR011517">
    <property type="entry name" value="RNA_pol_sigma70_ECF-like"/>
</dbReference>
<dbReference type="SUPFAM" id="SSF88659">
    <property type="entry name" value="Sigma3 and sigma4 domains of RNA polymerase sigma factors"/>
    <property type="match status" value="1"/>
</dbReference>
<dbReference type="Gene3D" id="1.10.1740.10">
    <property type="match status" value="1"/>
</dbReference>
<dbReference type="NCBIfam" id="TIGR02937">
    <property type="entry name" value="sigma70-ECF"/>
    <property type="match status" value="1"/>
</dbReference>
<proteinExistence type="inferred from homology"/>
<organism evidence="6 7">
    <name type="scientific">Eiseniibacteriota bacterium</name>
    <dbReference type="NCBI Taxonomy" id="2212470"/>
    <lineage>
        <taxon>Bacteria</taxon>
        <taxon>Candidatus Eiseniibacteriota</taxon>
    </lineage>
</organism>
<accession>A0A956RM84</accession>
<dbReference type="Pfam" id="PF07638">
    <property type="entry name" value="Sigma70_ECF"/>
    <property type="match status" value="1"/>
</dbReference>
<gene>
    <name evidence="6" type="ORF">KC729_00655</name>
</gene>
<dbReference type="EMBL" id="JAGQHR010000007">
    <property type="protein sequence ID" value="MCA9726161.1"/>
    <property type="molecule type" value="Genomic_DNA"/>
</dbReference>
<dbReference type="GO" id="GO:0016987">
    <property type="term" value="F:sigma factor activity"/>
    <property type="evidence" value="ECO:0007669"/>
    <property type="project" value="UniProtKB-KW"/>
</dbReference>
<evidence type="ECO:0000313" key="7">
    <source>
        <dbReference type="Proteomes" id="UP000697710"/>
    </source>
</evidence>
<dbReference type="InterPro" id="IPR036388">
    <property type="entry name" value="WH-like_DNA-bd_sf"/>
</dbReference>
<sequence length="191" mass="21860">MSPPDDVTEILQAASAGDRTAFDRLLPLIYEELREIAERKLGFEREGHTLQATALAHEAFLKLVDQTRVEWRNRAHFFAVASQAIRRILVDHARHHAAQKRGGGERPLSYDEILDISVERPDSNLLHLDRALERLAVEHPEKARVVELRFFGGLTSQEAATVLGMGVRTVERHWEFSRAWLYRNLMTDGED</sequence>
<dbReference type="PANTHER" id="PTHR43133">
    <property type="entry name" value="RNA POLYMERASE ECF-TYPE SIGMA FACTO"/>
    <property type="match status" value="1"/>
</dbReference>
<dbReference type="InterPro" id="IPR014284">
    <property type="entry name" value="RNA_pol_sigma-70_dom"/>
</dbReference>
<protein>
    <submittedName>
        <fullName evidence="6">Sigma-70 family RNA polymerase sigma factor</fullName>
    </submittedName>
</protein>
<comment type="similarity">
    <text evidence="1">Belongs to the sigma-70 factor family. ECF subfamily.</text>
</comment>
<dbReference type="SUPFAM" id="SSF88946">
    <property type="entry name" value="Sigma2 domain of RNA polymerase sigma factors"/>
    <property type="match status" value="1"/>
</dbReference>
<dbReference type="InterPro" id="IPR013324">
    <property type="entry name" value="RNA_pol_sigma_r3/r4-like"/>
</dbReference>
<evidence type="ECO:0000256" key="3">
    <source>
        <dbReference type="ARBA" id="ARBA00023082"/>
    </source>
</evidence>
<keyword evidence="4" id="KW-0804">Transcription</keyword>
<evidence type="ECO:0000259" key="5">
    <source>
        <dbReference type="Pfam" id="PF07638"/>
    </source>
</evidence>
<dbReference type="AlphaFoldDB" id="A0A956RM84"/>
<feature type="domain" description="RNA polymerase sigma-70 ECF-like HTH" evidence="5">
    <location>
        <begin position="5"/>
        <end position="185"/>
    </location>
</feature>